<keyword evidence="4" id="KW-0378">Hydrolase</keyword>
<dbReference type="Pfam" id="PF00728">
    <property type="entry name" value="Glyco_hydro_20"/>
    <property type="match status" value="1"/>
</dbReference>
<dbReference type="PROSITE" id="PS50022">
    <property type="entry name" value="FA58C_3"/>
    <property type="match status" value="1"/>
</dbReference>
<dbReference type="CDD" id="cd06563">
    <property type="entry name" value="GH20_chitobiase-like"/>
    <property type="match status" value="1"/>
</dbReference>
<dbReference type="PANTHER" id="PTHR22600:SF57">
    <property type="entry name" value="BETA-N-ACETYLHEXOSAMINIDASE"/>
    <property type="match status" value="1"/>
</dbReference>
<proteinExistence type="inferred from homology"/>
<dbReference type="Gene3D" id="3.30.379.10">
    <property type="entry name" value="Chitobiase/beta-hexosaminidase domain 2-like"/>
    <property type="match status" value="1"/>
</dbReference>
<feature type="domain" description="F5/8 type C" evidence="10">
    <location>
        <begin position="598"/>
        <end position="733"/>
    </location>
</feature>
<dbReference type="GO" id="GO:0030203">
    <property type="term" value="P:glycosaminoglycan metabolic process"/>
    <property type="evidence" value="ECO:0007669"/>
    <property type="project" value="TreeGrafter"/>
</dbReference>
<dbReference type="PANTHER" id="PTHR22600">
    <property type="entry name" value="BETA-HEXOSAMINIDASE"/>
    <property type="match status" value="1"/>
</dbReference>
<dbReference type="InterPro" id="IPR025705">
    <property type="entry name" value="Beta_hexosaminidase_sua/sub"/>
</dbReference>
<comment type="similarity">
    <text evidence="2">Belongs to the glycosyl hydrolase 20 family.</text>
</comment>
<dbReference type="PRINTS" id="PR00738">
    <property type="entry name" value="GLHYDRLASE20"/>
</dbReference>
<dbReference type="SUPFAM" id="SSF55545">
    <property type="entry name" value="beta-N-acetylhexosaminidase-like domain"/>
    <property type="match status" value="1"/>
</dbReference>
<dbReference type="AlphaFoldDB" id="A0A371JZA3"/>
<dbReference type="SUPFAM" id="SSF51445">
    <property type="entry name" value="(Trans)glycosidases"/>
    <property type="match status" value="1"/>
</dbReference>
<dbReference type="SUPFAM" id="SSF49785">
    <property type="entry name" value="Galactose-binding domain-like"/>
    <property type="match status" value="1"/>
</dbReference>
<evidence type="ECO:0000256" key="8">
    <source>
        <dbReference type="PIRSR" id="PIRSR625705-1"/>
    </source>
</evidence>
<evidence type="ECO:0000256" key="2">
    <source>
        <dbReference type="ARBA" id="ARBA00006285"/>
    </source>
</evidence>
<organism evidence="11 12">
    <name type="scientific">Lysobacter silvisoli</name>
    <dbReference type="NCBI Taxonomy" id="2293254"/>
    <lineage>
        <taxon>Bacteria</taxon>
        <taxon>Pseudomonadati</taxon>
        <taxon>Pseudomonadota</taxon>
        <taxon>Gammaproteobacteria</taxon>
        <taxon>Lysobacterales</taxon>
        <taxon>Lysobacteraceae</taxon>
        <taxon>Lysobacter</taxon>
    </lineage>
</organism>
<dbReference type="InterPro" id="IPR017853">
    <property type="entry name" value="GH"/>
</dbReference>
<comment type="caution">
    <text evidence="11">The sequence shown here is derived from an EMBL/GenBank/DDBJ whole genome shotgun (WGS) entry which is preliminary data.</text>
</comment>
<evidence type="ECO:0000313" key="12">
    <source>
        <dbReference type="Proteomes" id="UP000264492"/>
    </source>
</evidence>
<dbReference type="InterPro" id="IPR059177">
    <property type="entry name" value="GH29D-like_dom"/>
</dbReference>
<dbReference type="Pfam" id="PF02838">
    <property type="entry name" value="Glyco_hydro_20b"/>
    <property type="match status" value="1"/>
</dbReference>
<evidence type="ECO:0000256" key="7">
    <source>
        <dbReference type="ARBA" id="ARBA00033000"/>
    </source>
</evidence>
<dbReference type="GO" id="GO:0004563">
    <property type="term" value="F:beta-N-acetylhexosaminidase activity"/>
    <property type="evidence" value="ECO:0007669"/>
    <property type="project" value="UniProtKB-EC"/>
</dbReference>
<sequence length="761" mass="84837">MAVGTNPDRVGMRFRLATLLLPLLLAPGWARAQAPAAQPAAATASASVIPQPRRWQPGEGVFALDSGVSVLAPRDARSREIAEFLRRSLADDHGLWLTAGDARTGRVIELRLDAAIGGDEAYRIEIAPQRVTLSAAQPRGLFWAVQSLRQLLPPGRAARIELAAARIDDAPRYGYRGHMLDVGRHFMPVDFIKKQLDLLSYYKINTFRWHLTEDQGWRIEIKRYPKLTQVGAWRTEADGRRYGGYYSQTQIREVVEYARQRNIMVIPEIEMPGHASAALAAYPELSCRKQPIEVPTSWGVFEDIYCAGDESTFEFLQHVLDEVVALFPAPYVHIGGDEAPKARWQESASSQQRMRAEGLKNEDELQAWFVRRIQRYLAGKGKTLIGWDEILDGGLGRDAIVEVWRGEEPAARALRNGNRIVVASPFYLDRANSDLSLEKLYRTDFAAGPGFAEHAAQVLGAEAPLWTERVTPRNAETLLYPRLLAFAENTWSGSGDYAGFQHRLGEHYRRLDAWQVSYGPESADVASYRVERDPVKRLWRVHAQRGFDDLRIHYTTDGNEPSATSPWFADTLELIPPGTLKLTAFRHGRAYAHSRAYTLVSHLGLDRAVSYSLPAHPRYRGNADTATLSDGVLAGDDHADGRWTAWNGGDADVSVDLGAPTRVSALSARFLQQAGSWILPPRALQLSTSDDGKHWTPRAELALDVDAADLRQRILTPRLALPQPLRARYLRLHIQSYGALPTGHPGAGSPSFYFVDELVIE</sequence>
<name>A0A371JZA3_9GAMM</name>
<dbReference type="Pfam" id="PF13290">
    <property type="entry name" value="CHB_HEX_C_1"/>
    <property type="match status" value="1"/>
</dbReference>
<dbReference type="Proteomes" id="UP000264492">
    <property type="component" value="Unassembled WGS sequence"/>
</dbReference>
<dbReference type="Gene3D" id="3.20.20.80">
    <property type="entry name" value="Glycosidases"/>
    <property type="match status" value="1"/>
</dbReference>
<dbReference type="Pfam" id="PF00754">
    <property type="entry name" value="F5_F8_type_C"/>
    <property type="match status" value="1"/>
</dbReference>
<dbReference type="InterPro" id="IPR000421">
    <property type="entry name" value="FA58C"/>
</dbReference>
<feature type="signal peptide" evidence="9">
    <location>
        <begin position="1"/>
        <end position="32"/>
    </location>
</feature>
<dbReference type="InterPro" id="IPR015882">
    <property type="entry name" value="HEX_bac_N"/>
</dbReference>
<comment type="catalytic activity">
    <reaction evidence="1">
        <text>Hydrolysis of terminal non-reducing N-acetyl-D-hexosamine residues in N-acetyl-beta-D-hexosaminides.</text>
        <dbReference type="EC" id="3.2.1.52"/>
    </reaction>
</comment>
<gene>
    <name evidence="11" type="ORF">DX914_12105</name>
</gene>
<keyword evidence="9" id="KW-0732">Signal</keyword>
<evidence type="ECO:0000256" key="4">
    <source>
        <dbReference type="ARBA" id="ARBA00022801"/>
    </source>
</evidence>
<evidence type="ECO:0000313" key="11">
    <source>
        <dbReference type="EMBL" id="RDZ27009.1"/>
    </source>
</evidence>
<accession>A0A371JZA3</accession>
<evidence type="ECO:0000256" key="6">
    <source>
        <dbReference type="ARBA" id="ARBA00030512"/>
    </source>
</evidence>
<evidence type="ECO:0000256" key="9">
    <source>
        <dbReference type="SAM" id="SignalP"/>
    </source>
</evidence>
<dbReference type="InterPro" id="IPR008979">
    <property type="entry name" value="Galactose-bd-like_sf"/>
</dbReference>
<keyword evidence="5" id="KW-0326">Glycosidase</keyword>
<feature type="active site" description="Proton donor" evidence="8">
    <location>
        <position position="338"/>
    </location>
</feature>
<dbReference type="EMBL" id="QTSU01000002">
    <property type="protein sequence ID" value="RDZ27009.1"/>
    <property type="molecule type" value="Genomic_DNA"/>
</dbReference>
<keyword evidence="12" id="KW-1185">Reference proteome</keyword>
<protein>
    <recommendedName>
        <fullName evidence="3">beta-N-acetylhexosaminidase</fullName>
        <ecNumber evidence="3">3.2.1.52</ecNumber>
    </recommendedName>
    <alternativeName>
        <fullName evidence="6">Beta-N-acetylhexosaminidase</fullName>
    </alternativeName>
    <alternativeName>
        <fullName evidence="7">N-acetyl-beta-glucosaminidase</fullName>
    </alternativeName>
</protein>
<dbReference type="InterPro" id="IPR015883">
    <property type="entry name" value="Glyco_hydro_20_cat"/>
</dbReference>
<evidence type="ECO:0000256" key="3">
    <source>
        <dbReference type="ARBA" id="ARBA00012663"/>
    </source>
</evidence>
<dbReference type="GO" id="GO:0016020">
    <property type="term" value="C:membrane"/>
    <property type="evidence" value="ECO:0007669"/>
    <property type="project" value="TreeGrafter"/>
</dbReference>
<dbReference type="Gene3D" id="2.60.120.260">
    <property type="entry name" value="Galactose-binding domain-like"/>
    <property type="match status" value="1"/>
</dbReference>
<reference evidence="11 12" key="1">
    <citation type="submission" date="2018-08" db="EMBL/GenBank/DDBJ databases">
        <title>Lysobacter sp. zong2l5, whole genome shotgun sequence.</title>
        <authorList>
            <person name="Zhang X."/>
            <person name="Feng G."/>
            <person name="Zhu H."/>
        </authorList>
    </citation>
    <scope>NUCLEOTIDE SEQUENCE [LARGE SCALE GENOMIC DNA]</scope>
    <source>
        <strain evidence="12">zong2l5</strain>
    </source>
</reference>
<evidence type="ECO:0000259" key="10">
    <source>
        <dbReference type="PROSITE" id="PS50022"/>
    </source>
</evidence>
<dbReference type="GO" id="GO:0005975">
    <property type="term" value="P:carbohydrate metabolic process"/>
    <property type="evidence" value="ECO:0007669"/>
    <property type="project" value="InterPro"/>
</dbReference>
<evidence type="ECO:0000256" key="5">
    <source>
        <dbReference type="ARBA" id="ARBA00023295"/>
    </source>
</evidence>
<evidence type="ECO:0000256" key="1">
    <source>
        <dbReference type="ARBA" id="ARBA00001231"/>
    </source>
</evidence>
<dbReference type="EC" id="3.2.1.52" evidence="3"/>
<dbReference type="InterPro" id="IPR029018">
    <property type="entry name" value="Hex-like_dom2"/>
</dbReference>
<feature type="chain" id="PRO_5016779525" description="beta-N-acetylhexosaminidase" evidence="9">
    <location>
        <begin position="33"/>
        <end position="761"/>
    </location>
</feature>